<dbReference type="OrthoDB" id="293823at2759"/>
<dbReference type="PANTHER" id="PTHR23326">
    <property type="entry name" value="CCR4 NOT-RELATED"/>
    <property type="match status" value="1"/>
</dbReference>
<dbReference type="STRING" id="329046.A0A1Y2C2Y3"/>
<evidence type="ECO:0000256" key="11">
    <source>
        <dbReference type="SAM" id="MobiDB-lite"/>
    </source>
</evidence>
<feature type="region of interest" description="Disordered" evidence="11">
    <location>
        <begin position="369"/>
        <end position="394"/>
    </location>
</feature>
<dbReference type="InterPro" id="IPR007207">
    <property type="entry name" value="Not_N"/>
</dbReference>
<dbReference type="InterPro" id="IPR012270">
    <property type="entry name" value="CCR4-NOT_su3/5"/>
</dbReference>
<evidence type="ECO:0000313" key="16">
    <source>
        <dbReference type="Proteomes" id="UP000193642"/>
    </source>
</evidence>
<evidence type="ECO:0000259" key="13">
    <source>
        <dbReference type="Pfam" id="PF04065"/>
    </source>
</evidence>
<dbReference type="Gene3D" id="2.30.30.1020">
    <property type="entry name" value="CCR4-NOT complex subunit 2/3/5, C-terminal domain"/>
    <property type="match status" value="1"/>
</dbReference>
<evidence type="ECO:0000256" key="8">
    <source>
        <dbReference type="ARBA" id="ARBA00023163"/>
    </source>
</evidence>
<evidence type="ECO:0000259" key="14">
    <source>
        <dbReference type="Pfam" id="PF04153"/>
    </source>
</evidence>
<feature type="chain" id="PRO_5011009116" description="General negative regulator of transcription subunit" evidence="12">
    <location>
        <begin position="19"/>
        <end position="667"/>
    </location>
</feature>
<keyword evidence="16" id="KW-1185">Reference proteome</keyword>
<evidence type="ECO:0000256" key="9">
    <source>
        <dbReference type="ARBA" id="ARBA00023242"/>
    </source>
</evidence>
<comment type="caution">
    <text evidence="15">The sequence shown here is derived from an EMBL/GenBank/DDBJ whole genome shotgun (WGS) entry which is preliminary data.</text>
</comment>
<name>A0A1Y2C2Y3_9FUNG</name>
<dbReference type="Pfam" id="PF04065">
    <property type="entry name" value="Not3"/>
    <property type="match status" value="1"/>
</dbReference>
<feature type="region of interest" description="Disordered" evidence="11">
    <location>
        <begin position="487"/>
        <end position="510"/>
    </location>
</feature>
<evidence type="ECO:0000256" key="3">
    <source>
        <dbReference type="ARBA" id="ARBA00007682"/>
    </source>
</evidence>
<evidence type="ECO:0000256" key="6">
    <source>
        <dbReference type="ARBA" id="ARBA00022553"/>
    </source>
</evidence>
<dbReference type="GO" id="GO:0006355">
    <property type="term" value="P:regulation of DNA-templated transcription"/>
    <property type="evidence" value="ECO:0007669"/>
    <property type="project" value="InterPro"/>
</dbReference>
<keyword evidence="5 10" id="KW-0678">Repressor</keyword>
<comment type="subcellular location">
    <subcellularLocation>
        <location evidence="2 10">Cytoplasm</location>
    </subcellularLocation>
    <subcellularLocation>
        <location evidence="1 10">Nucleus</location>
    </subcellularLocation>
</comment>
<comment type="function">
    <text evidence="10">Acts as component of the CCR4-NOT core complex, which in the nucleus seems to be a general transcription factor, and in the cytoplasm the major mRNA deadenylase involved in mRNA turnover. The NOT protein subcomplex negatively regulates the basal and activated transcription of many genes. Preferentially affects TC-type TATA element-dependent transcription. Could directly or indirectly inhibit component(s) of the general transcription machinery.</text>
</comment>
<keyword evidence="10" id="KW-0010">Activator</keyword>
<comment type="similarity">
    <text evidence="3 10">Belongs to the CNOT2/3/5 family.</text>
</comment>
<protein>
    <recommendedName>
        <fullName evidence="10">General negative regulator of transcription subunit</fullName>
    </recommendedName>
</protein>
<dbReference type="GO" id="GO:0005634">
    <property type="term" value="C:nucleus"/>
    <property type="evidence" value="ECO:0007669"/>
    <property type="project" value="UniProtKB-SubCell"/>
</dbReference>
<dbReference type="GO" id="GO:0000289">
    <property type="term" value="P:nuclear-transcribed mRNA poly(A) tail shortening"/>
    <property type="evidence" value="ECO:0007669"/>
    <property type="project" value="EnsemblFungi"/>
</dbReference>
<feature type="domain" description="CCR4-Not complex component Not N-terminal" evidence="13">
    <location>
        <begin position="83"/>
        <end position="309"/>
    </location>
</feature>
<dbReference type="InterPro" id="IPR038635">
    <property type="entry name" value="CCR4-NOT_su2/3/5_C_sf"/>
</dbReference>
<keyword evidence="6" id="KW-0597">Phosphoprotein</keyword>
<feature type="compositionally biased region" description="Basic and acidic residues" evidence="11">
    <location>
        <begin position="319"/>
        <end position="345"/>
    </location>
</feature>
<evidence type="ECO:0000256" key="4">
    <source>
        <dbReference type="ARBA" id="ARBA00022490"/>
    </source>
</evidence>
<dbReference type="GO" id="GO:0030015">
    <property type="term" value="C:CCR4-NOT core complex"/>
    <property type="evidence" value="ECO:0007669"/>
    <property type="project" value="UniProtKB-UniRule"/>
</dbReference>
<gene>
    <name evidence="15" type="ORF">BCR33DRAFT_852357</name>
</gene>
<feature type="region of interest" description="Disordered" evidence="11">
    <location>
        <begin position="418"/>
        <end position="470"/>
    </location>
</feature>
<keyword evidence="9 10" id="KW-0539">Nucleus</keyword>
<keyword evidence="4 10" id="KW-0963">Cytoplasm</keyword>
<dbReference type="InterPro" id="IPR040168">
    <property type="entry name" value="Not2/3/5"/>
</dbReference>
<dbReference type="EMBL" id="MCGO01000032">
    <property type="protein sequence ID" value="ORY41379.1"/>
    <property type="molecule type" value="Genomic_DNA"/>
</dbReference>
<evidence type="ECO:0000256" key="5">
    <source>
        <dbReference type="ARBA" id="ARBA00022491"/>
    </source>
</evidence>
<evidence type="ECO:0000256" key="2">
    <source>
        <dbReference type="ARBA" id="ARBA00004496"/>
    </source>
</evidence>
<keyword evidence="12" id="KW-0732">Signal</keyword>
<evidence type="ECO:0000256" key="7">
    <source>
        <dbReference type="ARBA" id="ARBA00023015"/>
    </source>
</evidence>
<evidence type="ECO:0000256" key="1">
    <source>
        <dbReference type="ARBA" id="ARBA00004123"/>
    </source>
</evidence>
<dbReference type="Pfam" id="PF04153">
    <property type="entry name" value="NOT2_3_5_C"/>
    <property type="match status" value="1"/>
</dbReference>
<reference evidence="15 16" key="1">
    <citation type="submission" date="2016-07" db="EMBL/GenBank/DDBJ databases">
        <title>Pervasive Adenine N6-methylation of Active Genes in Fungi.</title>
        <authorList>
            <consortium name="DOE Joint Genome Institute"/>
            <person name="Mondo S.J."/>
            <person name="Dannebaum R.O."/>
            <person name="Kuo R.C."/>
            <person name="Labutti K."/>
            <person name="Haridas S."/>
            <person name="Kuo A."/>
            <person name="Salamov A."/>
            <person name="Ahrendt S.R."/>
            <person name="Lipzen A."/>
            <person name="Sullivan W."/>
            <person name="Andreopoulos W.B."/>
            <person name="Clum A."/>
            <person name="Lindquist E."/>
            <person name="Daum C."/>
            <person name="Ramamoorthy G.K."/>
            <person name="Gryganskyi A."/>
            <person name="Culley D."/>
            <person name="Magnuson J.K."/>
            <person name="James T.Y."/>
            <person name="O'Malley M.A."/>
            <person name="Stajich J.E."/>
            <person name="Spatafora J.W."/>
            <person name="Visel A."/>
            <person name="Grigoriev I.V."/>
        </authorList>
    </citation>
    <scope>NUCLEOTIDE SEQUENCE [LARGE SCALE GENOMIC DNA]</scope>
    <source>
        <strain evidence="15 16">JEL800</strain>
    </source>
</reference>
<feature type="region of interest" description="Disordered" evidence="11">
    <location>
        <begin position="314"/>
        <end position="354"/>
    </location>
</feature>
<evidence type="ECO:0000256" key="10">
    <source>
        <dbReference type="PIRNR" id="PIRNR005290"/>
    </source>
</evidence>
<evidence type="ECO:0000256" key="12">
    <source>
        <dbReference type="SAM" id="SignalP"/>
    </source>
</evidence>
<feature type="domain" description="NOT2/NOT3/NOT5 C-terminal" evidence="14">
    <location>
        <begin position="555"/>
        <end position="662"/>
    </location>
</feature>
<organism evidence="15 16">
    <name type="scientific">Rhizoclosmatium globosum</name>
    <dbReference type="NCBI Taxonomy" id="329046"/>
    <lineage>
        <taxon>Eukaryota</taxon>
        <taxon>Fungi</taxon>
        <taxon>Fungi incertae sedis</taxon>
        <taxon>Chytridiomycota</taxon>
        <taxon>Chytridiomycota incertae sedis</taxon>
        <taxon>Chytridiomycetes</taxon>
        <taxon>Chytridiales</taxon>
        <taxon>Chytriomycetaceae</taxon>
        <taxon>Rhizoclosmatium</taxon>
    </lineage>
</organism>
<dbReference type="Proteomes" id="UP000193642">
    <property type="component" value="Unassembled WGS sequence"/>
</dbReference>
<dbReference type="PIRSF" id="PIRSF005290">
    <property type="entry name" value="NOT_su_3_5"/>
    <property type="match status" value="1"/>
</dbReference>
<sequence>MKLPVLSFLLFIVASGQALPFAAKDAKRADIAVSCKAPGDCAPEPQGYVALAKMMPVLLQRQTYFVWICSAKKHTNQHHLMANRKLQAEIDKVLKLVAAGIESFEGVYNKIPSAPAGTQKDKLEGDLKKEIKKLQRYRDQIKSWISSSEIKDKAPLIENRGLIERQMEKFKAMEKELKTKAFSKEGLLAMQKMDPLERERLELADTLRDIIEKLETQIDAFEFETEKLRTGAKKKDTSKSEKILKLDKSIERHKHHIKMIEIVLRLLENNDTDNELVKTLIEDVTYYVDSNQEPDFEEDEGIYDELNLDDAEAYGINADDDKQRNRKTDTKSTDDLKKKAAKQEEPAPVAPSPTKLGIKVVPAKAVTPAKEEVKTPVKGKAPTTAAPVPPSRVNSDVPAVVTPVIPQSTIRYAAAASAAAAPPTTPGPTTILARTDPSVTSPAAAQSQQVTSPSRVTNPQWSSPPVQETQHVPAAVSIALAATKTPMSQIKKEQLPESTTPQEPLDNRLPPALKDMVTSFVITKERSTTKTRDESMLFNHMLETSFRFIPEPVLEFERPKQILPTASSAVFENAAVFEKMDLDTLFFIFYNQQGTYQQFLAAQELKKQSWRFHKKYQTWFQRFEEPKAITDEYEQGTYVYFDYEGSWCQRKKMDFRFDYKWLEDESV</sequence>
<dbReference type="GO" id="GO:0000932">
    <property type="term" value="C:P-body"/>
    <property type="evidence" value="ECO:0007669"/>
    <property type="project" value="UniProtKB-UniRule"/>
</dbReference>
<dbReference type="InterPro" id="IPR007282">
    <property type="entry name" value="NOT2/3/5_C"/>
</dbReference>
<feature type="signal peptide" evidence="12">
    <location>
        <begin position="1"/>
        <end position="18"/>
    </location>
</feature>
<feature type="compositionally biased region" description="Polar residues" evidence="11">
    <location>
        <begin position="437"/>
        <end position="470"/>
    </location>
</feature>
<dbReference type="AlphaFoldDB" id="A0A1Y2C2Y3"/>
<feature type="compositionally biased region" description="Low complexity" evidence="11">
    <location>
        <begin position="418"/>
        <end position="430"/>
    </location>
</feature>
<proteinExistence type="inferred from homology"/>
<keyword evidence="7 10" id="KW-0805">Transcription regulation</keyword>
<accession>A0A1Y2C2Y3</accession>
<keyword evidence="8 10" id="KW-0804">Transcription</keyword>
<evidence type="ECO:0000313" key="15">
    <source>
        <dbReference type="EMBL" id="ORY41379.1"/>
    </source>
</evidence>